<dbReference type="Proteomes" id="UP001163321">
    <property type="component" value="Chromosome 1"/>
</dbReference>
<accession>A0ACC0WUK7</accession>
<reference evidence="1 2" key="1">
    <citation type="journal article" date="2022" name="bioRxiv">
        <title>The genome of the oomycete Peronosclerospora sorghi, a cosmopolitan pathogen of maize and sorghum, is inflated with dispersed pseudogenes.</title>
        <authorList>
            <person name="Fletcher K."/>
            <person name="Martin F."/>
            <person name="Isakeit T."/>
            <person name="Cavanaugh K."/>
            <person name="Magill C."/>
            <person name="Michelmore R."/>
        </authorList>
    </citation>
    <scope>NUCLEOTIDE SEQUENCE [LARGE SCALE GENOMIC DNA]</scope>
    <source>
        <strain evidence="1">P6</strain>
    </source>
</reference>
<organism evidence="1 2">
    <name type="scientific">Peronosclerospora sorghi</name>
    <dbReference type="NCBI Taxonomy" id="230839"/>
    <lineage>
        <taxon>Eukaryota</taxon>
        <taxon>Sar</taxon>
        <taxon>Stramenopiles</taxon>
        <taxon>Oomycota</taxon>
        <taxon>Peronosporomycetes</taxon>
        <taxon>Peronosporales</taxon>
        <taxon>Peronosporaceae</taxon>
        <taxon>Peronosclerospora</taxon>
    </lineage>
</organism>
<dbReference type="EMBL" id="CM047580">
    <property type="protein sequence ID" value="KAI9921926.1"/>
    <property type="molecule type" value="Genomic_DNA"/>
</dbReference>
<name>A0ACC0WUK7_9STRA</name>
<comment type="caution">
    <text evidence="1">The sequence shown here is derived from an EMBL/GenBank/DDBJ whole genome shotgun (WGS) entry which is preliminary data.</text>
</comment>
<sequence length="76" mass="8371">MGALPHTYWVILGQASMPNIVVYYPSAPPGGAPLCNSIQCQYQCLILEAYGTVKKNSRKNEKLSTIVSKLSREQLT</sequence>
<evidence type="ECO:0000313" key="2">
    <source>
        <dbReference type="Proteomes" id="UP001163321"/>
    </source>
</evidence>
<gene>
    <name evidence="1" type="ORF">PsorP6_000744</name>
</gene>
<keyword evidence="2" id="KW-1185">Reference proteome</keyword>
<proteinExistence type="predicted"/>
<protein>
    <submittedName>
        <fullName evidence="1">Uncharacterized protein</fullName>
    </submittedName>
</protein>
<evidence type="ECO:0000313" key="1">
    <source>
        <dbReference type="EMBL" id="KAI9921926.1"/>
    </source>
</evidence>